<dbReference type="OrthoDB" id="691528at2759"/>
<sequence length="153" mass="16486">MVFSLPFQLYRDPPTPSSSPIHQHRALTHSSLSASLFPISTKSQNMNATRKAWIVAATIGAVEALKDQGICRWNYTIRSIQQYANNNIRSFKMLPSSGSGSSSGSASVSASGSSSMLLPAAVSNESMIKLKKQEASVEKVMALSCWGPSTTRF</sequence>
<dbReference type="Pfam" id="PF12609">
    <property type="entry name" value="DUF3774"/>
    <property type="match status" value="1"/>
</dbReference>
<dbReference type="InterPro" id="IPR022251">
    <property type="entry name" value="DUF3774_wound-induced"/>
</dbReference>
<dbReference type="STRING" id="3983.A0A2C9UE94"/>
<protein>
    <recommendedName>
        <fullName evidence="3">Wound-responsive family protein</fullName>
    </recommendedName>
</protein>
<keyword evidence="2" id="KW-1185">Reference proteome</keyword>
<evidence type="ECO:0008006" key="3">
    <source>
        <dbReference type="Google" id="ProtNLM"/>
    </source>
</evidence>
<organism evidence="1 2">
    <name type="scientific">Manihot esculenta</name>
    <name type="common">Cassava</name>
    <name type="synonym">Jatropha manihot</name>
    <dbReference type="NCBI Taxonomy" id="3983"/>
    <lineage>
        <taxon>Eukaryota</taxon>
        <taxon>Viridiplantae</taxon>
        <taxon>Streptophyta</taxon>
        <taxon>Embryophyta</taxon>
        <taxon>Tracheophyta</taxon>
        <taxon>Spermatophyta</taxon>
        <taxon>Magnoliopsida</taxon>
        <taxon>eudicotyledons</taxon>
        <taxon>Gunneridae</taxon>
        <taxon>Pentapetalae</taxon>
        <taxon>rosids</taxon>
        <taxon>fabids</taxon>
        <taxon>Malpighiales</taxon>
        <taxon>Euphorbiaceae</taxon>
        <taxon>Crotonoideae</taxon>
        <taxon>Manihoteae</taxon>
        <taxon>Manihot</taxon>
    </lineage>
</organism>
<dbReference type="AlphaFoldDB" id="A0A2C9UE94"/>
<proteinExistence type="predicted"/>
<reference evidence="2" key="1">
    <citation type="journal article" date="2016" name="Nat. Biotechnol.">
        <title>Sequencing wild and cultivated cassava and related species reveals extensive interspecific hybridization and genetic diversity.</title>
        <authorList>
            <person name="Bredeson J.V."/>
            <person name="Lyons J.B."/>
            <person name="Prochnik S.E."/>
            <person name="Wu G.A."/>
            <person name="Ha C.M."/>
            <person name="Edsinger-Gonzales E."/>
            <person name="Grimwood J."/>
            <person name="Schmutz J."/>
            <person name="Rabbi I.Y."/>
            <person name="Egesi C."/>
            <person name="Nauluvula P."/>
            <person name="Lebot V."/>
            <person name="Ndunguru J."/>
            <person name="Mkamilo G."/>
            <person name="Bart R.S."/>
            <person name="Setter T.L."/>
            <person name="Gleadow R.M."/>
            <person name="Kulakow P."/>
            <person name="Ferguson M.E."/>
            <person name="Rounsley S."/>
            <person name="Rokhsar D.S."/>
        </authorList>
    </citation>
    <scope>NUCLEOTIDE SEQUENCE [LARGE SCALE GENOMIC DNA]</scope>
    <source>
        <strain evidence="2">cv. AM560-2</strain>
    </source>
</reference>
<evidence type="ECO:0000313" key="2">
    <source>
        <dbReference type="Proteomes" id="UP000091857"/>
    </source>
</evidence>
<gene>
    <name evidence="1" type="ORF">MANES_15G082200v8</name>
</gene>
<name>A0A2C9UE94_MANES</name>
<dbReference type="PANTHER" id="PTHR33090">
    <property type="entry name" value="DUF3774 DOMAIN PROTEIN-RELATED"/>
    <property type="match status" value="1"/>
</dbReference>
<accession>A0A2C9UE94</accession>
<dbReference type="Gramene" id="Manes.15G082200.1.v8.1">
    <property type="protein sequence ID" value="Manes.15G082200.1.v8.1.CDS.1"/>
    <property type="gene ID" value="Manes.15G082200.v8.1"/>
</dbReference>
<evidence type="ECO:0000313" key="1">
    <source>
        <dbReference type="EMBL" id="OAY28624.1"/>
    </source>
</evidence>
<comment type="caution">
    <text evidence="1">The sequence shown here is derived from an EMBL/GenBank/DDBJ whole genome shotgun (WGS) entry which is preliminary data.</text>
</comment>
<dbReference type="Proteomes" id="UP000091857">
    <property type="component" value="Chromosome 15"/>
</dbReference>
<dbReference type="EMBL" id="CM004401">
    <property type="protein sequence ID" value="OAY28624.1"/>
    <property type="molecule type" value="Genomic_DNA"/>
</dbReference>